<name>A0A6J8D3X6_MYTCO</name>
<dbReference type="InterPro" id="IPR016186">
    <property type="entry name" value="C-type_lectin-like/link_sf"/>
</dbReference>
<accession>A0A6J8D3X6</accession>
<dbReference type="InterPro" id="IPR016187">
    <property type="entry name" value="CTDL_fold"/>
</dbReference>
<keyword evidence="3" id="KW-1185">Reference proteome</keyword>
<evidence type="ECO:0000259" key="1">
    <source>
        <dbReference type="PROSITE" id="PS50041"/>
    </source>
</evidence>
<dbReference type="EMBL" id="CACVKT020006485">
    <property type="protein sequence ID" value="CAC5401972.1"/>
    <property type="molecule type" value="Genomic_DNA"/>
</dbReference>
<evidence type="ECO:0000313" key="3">
    <source>
        <dbReference type="Proteomes" id="UP000507470"/>
    </source>
</evidence>
<gene>
    <name evidence="2" type="ORF">MCOR_35984</name>
</gene>
<sequence>MGEIIYSKKIIIQLVFGVLCTPIIFCADYNGWRYFSQYSTNWWAANGHCQGMNGELWKPTANMWSWVQSFIRSIGGGSVWIGAHDQHSEGSWRWIDGSVVQGRESKWWPAICGGRTILNRACKVIVTNDTIYYRGGSTRNHGGGTCASPENCINCQDGFYANGGFCTSRSFAKEKVSITFLVQPYSHGVIS</sequence>
<dbReference type="CDD" id="cd00037">
    <property type="entry name" value="CLECT"/>
    <property type="match status" value="1"/>
</dbReference>
<organism evidence="2 3">
    <name type="scientific">Mytilus coruscus</name>
    <name type="common">Sea mussel</name>
    <dbReference type="NCBI Taxonomy" id="42192"/>
    <lineage>
        <taxon>Eukaryota</taxon>
        <taxon>Metazoa</taxon>
        <taxon>Spiralia</taxon>
        <taxon>Lophotrochozoa</taxon>
        <taxon>Mollusca</taxon>
        <taxon>Bivalvia</taxon>
        <taxon>Autobranchia</taxon>
        <taxon>Pteriomorphia</taxon>
        <taxon>Mytilida</taxon>
        <taxon>Mytiloidea</taxon>
        <taxon>Mytilidae</taxon>
        <taxon>Mytilinae</taxon>
        <taxon>Mytilus</taxon>
    </lineage>
</organism>
<dbReference type="SUPFAM" id="SSF56436">
    <property type="entry name" value="C-type lectin-like"/>
    <property type="match status" value="1"/>
</dbReference>
<proteinExistence type="predicted"/>
<protein>
    <recommendedName>
        <fullName evidence="1">C-type lectin domain-containing protein</fullName>
    </recommendedName>
</protein>
<dbReference type="Proteomes" id="UP000507470">
    <property type="component" value="Unassembled WGS sequence"/>
</dbReference>
<dbReference type="PROSITE" id="PS50041">
    <property type="entry name" value="C_TYPE_LECTIN_2"/>
    <property type="match status" value="1"/>
</dbReference>
<feature type="domain" description="C-type lectin" evidence="1">
    <location>
        <begin position="29"/>
        <end position="147"/>
    </location>
</feature>
<dbReference type="Gene3D" id="3.10.100.10">
    <property type="entry name" value="Mannose-Binding Protein A, subunit A"/>
    <property type="match status" value="1"/>
</dbReference>
<reference evidence="2 3" key="1">
    <citation type="submission" date="2020-06" db="EMBL/GenBank/DDBJ databases">
        <authorList>
            <person name="Li R."/>
            <person name="Bekaert M."/>
        </authorList>
    </citation>
    <scope>NUCLEOTIDE SEQUENCE [LARGE SCALE GENOMIC DNA]</scope>
    <source>
        <strain evidence="3">wild</strain>
    </source>
</reference>
<dbReference type="AlphaFoldDB" id="A0A6J8D3X6"/>
<dbReference type="Pfam" id="PF00059">
    <property type="entry name" value="Lectin_C"/>
    <property type="match status" value="1"/>
</dbReference>
<evidence type="ECO:0000313" key="2">
    <source>
        <dbReference type="EMBL" id="CAC5401972.1"/>
    </source>
</evidence>
<dbReference type="OrthoDB" id="2142683at2759"/>
<dbReference type="InterPro" id="IPR001304">
    <property type="entry name" value="C-type_lectin-like"/>
</dbReference>